<feature type="compositionally biased region" description="Low complexity" evidence="1">
    <location>
        <begin position="1"/>
        <end position="16"/>
    </location>
</feature>
<organism evidence="2 3">
    <name type="scientific">Elysia crispata</name>
    <name type="common">lettuce slug</name>
    <dbReference type="NCBI Taxonomy" id="231223"/>
    <lineage>
        <taxon>Eukaryota</taxon>
        <taxon>Metazoa</taxon>
        <taxon>Spiralia</taxon>
        <taxon>Lophotrochozoa</taxon>
        <taxon>Mollusca</taxon>
        <taxon>Gastropoda</taxon>
        <taxon>Heterobranchia</taxon>
        <taxon>Euthyneura</taxon>
        <taxon>Panpulmonata</taxon>
        <taxon>Sacoglossa</taxon>
        <taxon>Placobranchoidea</taxon>
        <taxon>Plakobranchidae</taxon>
        <taxon>Elysia</taxon>
    </lineage>
</organism>
<name>A0AAE1D792_9GAST</name>
<protein>
    <submittedName>
        <fullName evidence="2">Uncharacterized protein</fullName>
    </submittedName>
</protein>
<keyword evidence="3" id="KW-1185">Reference proteome</keyword>
<dbReference type="AlphaFoldDB" id="A0AAE1D792"/>
<proteinExistence type="predicted"/>
<evidence type="ECO:0000313" key="3">
    <source>
        <dbReference type="Proteomes" id="UP001283361"/>
    </source>
</evidence>
<feature type="region of interest" description="Disordered" evidence="1">
    <location>
        <begin position="1"/>
        <end position="22"/>
    </location>
</feature>
<gene>
    <name evidence="2" type="ORF">RRG08_020268</name>
</gene>
<accession>A0AAE1D792</accession>
<comment type="caution">
    <text evidence="2">The sequence shown here is derived from an EMBL/GenBank/DDBJ whole genome shotgun (WGS) entry which is preliminary data.</text>
</comment>
<evidence type="ECO:0000313" key="2">
    <source>
        <dbReference type="EMBL" id="KAK3759345.1"/>
    </source>
</evidence>
<dbReference type="Proteomes" id="UP001283361">
    <property type="component" value="Unassembled WGS sequence"/>
</dbReference>
<dbReference type="EMBL" id="JAWDGP010005133">
    <property type="protein sequence ID" value="KAK3759345.1"/>
    <property type="molecule type" value="Genomic_DNA"/>
</dbReference>
<sequence length="80" mass="8662">MTRPTGPAAARTAADTSSRRQNEAPGILMSPFCFVPLCHRGPVSLAVSTTITVLFPDLQSNFLKSQVSNTEMLLTHFDLV</sequence>
<reference evidence="2" key="1">
    <citation type="journal article" date="2023" name="G3 (Bethesda)">
        <title>A reference genome for the long-term kleptoplast-retaining sea slug Elysia crispata morphotype clarki.</title>
        <authorList>
            <person name="Eastman K.E."/>
            <person name="Pendleton A.L."/>
            <person name="Shaikh M.A."/>
            <person name="Suttiyut T."/>
            <person name="Ogas R."/>
            <person name="Tomko P."/>
            <person name="Gavelis G."/>
            <person name="Widhalm J.R."/>
            <person name="Wisecaver J.H."/>
        </authorList>
    </citation>
    <scope>NUCLEOTIDE SEQUENCE</scope>
    <source>
        <strain evidence="2">ECLA1</strain>
    </source>
</reference>
<evidence type="ECO:0000256" key="1">
    <source>
        <dbReference type="SAM" id="MobiDB-lite"/>
    </source>
</evidence>